<evidence type="ECO:0000256" key="2">
    <source>
        <dbReference type="ARBA" id="ARBA00022448"/>
    </source>
</evidence>
<dbReference type="SUPFAM" id="SSF51206">
    <property type="entry name" value="cAMP-binding domain-like"/>
    <property type="match status" value="1"/>
</dbReference>
<evidence type="ECO:0000313" key="14">
    <source>
        <dbReference type="RefSeq" id="XP_055899900.1"/>
    </source>
</evidence>
<dbReference type="RefSeq" id="XP_055899899.1">
    <property type="nucleotide sequence ID" value="XM_056043924.1"/>
</dbReference>
<comment type="subcellular location">
    <subcellularLocation>
        <location evidence="1">Cell membrane</location>
        <topology evidence="1">Multi-pass membrane protein</topology>
    </subcellularLocation>
</comment>
<evidence type="ECO:0000256" key="5">
    <source>
        <dbReference type="ARBA" id="ARBA00022989"/>
    </source>
</evidence>
<keyword evidence="12" id="KW-1185">Reference proteome</keyword>
<dbReference type="InterPro" id="IPR006153">
    <property type="entry name" value="Cation/H_exchanger_TM"/>
</dbReference>
<accession>A0A9W3BK68</accession>
<dbReference type="PANTHER" id="PTHR10110">
    <property type="entry name" value="SODIUM/HYDROGEN EXCHANGER"/>
    <property type="match status" value="1"/>
</dbReference>
<feature type="domain" description="Cyclic nucleotide-binding" evidence="11">
    <location>
        <begin position="849"/>
        <end position="953"/>
    </location>
</feature>
<keyword evidence="8 10" id="KW-0472">Membrane</keyword>
<dbReference type="AlphaFoldDB" id="A0A9W3BK68"/>
<keyword evidence="9" id="KW-0739">Sodium transport</keyword>
<dbReference type="RefSeq" id="XP_055899903.1">
    <property type="nucleotide sequence ID" value="XM_056043928.1"/>
</dbReference>
<feature type="transmembrane region" description="Helical" evidence="10">
    <location>
        <begin position="273"/>
        <end position="296"/>
    </location>
</feature>
<dbReference type="Gene3D" id="2.60.120.10">
    <property type="entry name" value="Jelly Rolls"/>
    <property type="match status" value="1"/>
</dbReference>
<keyword evidence="6" id="KW-0915">Sodium</keyword>
<evidence type="ECO:0000256" key="9">
    <source>
        <dbReference type="ARBA" id="ARBA00023201"/>
    </source>
</evidence>
<dbReference type="Pfam" id="PF00999">
    <property type="entry name" value="Na_H_Exchanger"/>
    <property type="match status" value="1"/>
</dbReference>
<reference evidence="13 14" key="1">
    <citation type="submission" date="2025-04" db="UniProtKB">
        <authorList>
            <consortium name="RefSeq"/>
        </authorList>
    </citation>
    <scope>IDENTIFICATION</scope>
</reference>
<dbReference type="InterPro" id="IPR018490">
    <property type="entry name" value="cNMP-bd_dom_sf"/>
</dbReference>
<evidence type="ECO:0000313" key="13">
    <source>
        <dbReference type="RefSeq" id="XP_055899899.1"/>
    </source>
</evidence>
<keyword evidence="7" id="KW-0406">Ion transport</keyword>
<evidence type="ECO:0000256" key="8">
    <source>
        <dbReference type="ARBA" id="ARBA00023136"/>
    </source>
</evidence>
<feature type="transmembrane region" description="Helical" evidence="10">
    <location>
        <begin position="156"/>
        <end position="181"/>
    </location>
</feature>
<dbReference type="GeneID" id="106054382"/>
<feature type="transmembrane region" description="Helical" evidence="10">
    <location>
        <begin position="6"/>
        <end position="26"/>
    </location>
</feature>
<feature type="transmembrane region" description="Helical" evidence="10">
    <location>
        <begin position="62"/>
        <end position="81"/>
    </location>
</feature>
<evidence type="ECO:0000256" key="3">
    <source>
        <dbReference type="ARBA" id="ARBA00022475"/>
    </source>
</evidence>
<dbReference type="RefSeq" id="XP_055899901.1">
    <property type="nucleotide sequence ID" value="XM_056043926.1"/>
</dbReference>
<evidence type="ECO:0000313" key="17">
    <source>
        <dbReference type="RefSeq" id="XP_055899903.1"/>
    </source>
</evidence>
<keyword evidence="5 10" id="KW-1133">Transmembrane helix</keyword>
<dbReference type="RefSeq" id="XP_055899900.1">
    <property type="nucleotide sequence ID" value="XM_056043925.1"/>
</dbReference>
<feature type="transmembrane region" description="Helical" evidence="10">
    <location>
        <begin position="33"/>
        <end position="50"/>
    </location>
</feature>
<keyword evidence="4 10" id="KW-0812">Transmembrane</keyword>
<dbReference type="InterPro" id="IPR000595">
    <property type="entry name" value="cNMP-bd_dom"/>
</dbReference>
<evidence type="ECO:0000256" key="4">
    <source>
        <dbReference type="ARBA" id="ARBA00022692"/>
    </source>
</evidence>
<dbReference type="GO" id="GO:0015386">
    <property type="term" value="F:potassium:proton antiporter activity"/>
    <property type="evidence" value="ECO:0007669"/>
    <property type="project" value="TreeGrafter"/>
</dbReference>
<dbReference type="Pfam" id="PF00027">
    <property type="entry name" value="cNMP_binding"/>
    <property type="match status" value="1"/>
</dbReference>
<dbReference type="PROSITE" id="PS50042">
    <property type="entry name" value="CNMP_BINDING_3"/>
    <property type="match status" value="1"/>
</dbReference>
<evidence type="ECO:0000256" key="7">
    <source>
        <dbReference type="ARBA" id="ARBA00023065"/>
    </source>
</evidence>
<evidence type="ECO:0000256" key="1">
    <source>
        <dbReference type="ARBA" id="ARBA00004651"/>
    </source>
</evidence>
<dbReference type="CDD" id="cd00038">
    <property type="entry name" value="CAP_ED"/>
    <property type="match status" value="1"/>
</dbReference>
<name>A0A9W3BK68_BIOGL</name>
<dbReference type="GO" id="GO:0005886">
    <property type="term" value="C:plasma membrane"/>
    <property type="evidence" value="ECO:0007669"/>
    <property type="project" value="UniProtKB-SubCell"/>
</dbReference>
<dbReference type="OrthoDB" id="441412at2759"/>
<feature type="transmembrane region" description="Helical" evidence="10">
    <location>
        <begin position="633"/>
        <end position="652"/>
    </location>
</feature>
<proteinExistence type="predicted"/>
<dbReference type="RefSeq" id="XP_055899902.1">
    <property type="nucleotide sequence ID" value="XM_056043927.1"/>
</dbReference>
<dbReference type="RefSeq" id="XP_055899904.1">
    <property type="nucleotide sequence ID" value="XM_056043929.1"/>
</dbReference>
<gene>
    <name evidence="13 14 15 16 17 18" type="primary">LOC106054382</name>
</gene>
<feature type="transmembrane region" description="Helical" evidence="10">
    <location>
        <begin position="225"/>
        <end position="253"/>
    </location>
</feature>
<keyword evidence="2" id="KW-0813">Transport</keyword>
<dbReference type="PANTHER" id="PTHR10110:SF86">
    <property type="entry name" value="SODIUM_HYDROGEN EXCHANGER 7"/>
    <property type="match status" value="1"/>
</dbReference>
<feature type="transmembrane region" description="Helical" evidence="10">
    <location>
        <begin position="308"/>
        <end position="331"/>
    </location>
</feature>
<feature type="transmembrane region" description="Helical" evidence="10">
    <location>
        <begin position="564"/>
        <end position="588"/>
    </location>
</feature>
<sequence>MQLIVILWTFSTLLLSALIRILVLHIPLPFPNHFLIFLAGCFLGTMMEANEMKLAMIWEMNPLLLLDVVIPIIMFQAAYFIHQETFRISFFQIAILVFFNLVIVIGIVGAAATKLFNYGWNWNHAVILSSVIVMPAPILTMGFLKRLSAPYKIQLFLELEALMGNIETFVLFKCAILYNVIKGDSVLPVHIVGIFMAPLLGLLASKLVAYWLARIVKDSVNEICIMVASIYLCYILAQLCRMSGVIAVVSMGISLTGKRSFMVEGTEKFLIRFLHVFSTYFNTNLVMISGIFFITVVKPNITLNDVGYIFVVFFILNIVRVSVILMMSPLLLYTGHCLTWSNILVMCLCNIRGSISIIMALCVLHEDFKITSAKKMFIQALGQIVLSLLINSVITNAVIRYDVFVSEDESKTQIINRTLEMLNNLRHNTITCFKHQNKFIADADWLEVEKFTAIQHPFVFSKHFKLVKSGDVDPQKAEKIAIERILTMMKCSYLRQYEEGLMSRHSVKGMLRWSRRALAKGNSLIFPLMVSSALKIPHHLQFMKKELWSKLKELMFLERYARKLGIVLRTCVIFLHFVDVTVTVMHMADEIFIHNRRHRFAFFYYNLAFVSFNCGILMLRYVIKRVMSLWETITFFIVPIGIVDVMALYILATEKPVFRFIRFTLATSRLIRILQIGEVCPALIKLLLEVCEEHIRRHLSDGYDVGRSYIRGRQDVIRSLVNVDMDMSEVALKKLLKTCTEHKLEAIRMMGYLQMRHPVVAASSKTRQAMRVVLRQMLKTLQHLQKERAIGHQDASSLEKNILTLLMLVNARLHLVSPPTKDQIIFNVPWIKDNSELFEIIMEKGRLMHFKPSDIIVTQLHSTTGIYIILDGLAVVVRLLSQHKKVVNEVICDYLMSGNVIGEFQFLTRRAGHKTIICETDVLAWYIRFDHLWKYIREIPGYKKDQLSSLETRIWKVVAIKLACRVLMNEHDWFNINRTQIMTDLSESKIVSLSGTSATLSSYVCNSDVVVIQGKVLERGVNEVFHGPLYIPRGQTSFDIAQDSELPILLVLQSGSDNEDEYKFGPHFGDWRKSVVDYDNVSEVTLSSGTSHEKPSYKNVEQYYHCSNCSVRISRSSISINSWSPGSETFRSKVKRDVTASTLI</sequence>
<dbReference type="OMA" id="PPELDWY"/>
<evidence type="ECO:0000313" key="18">
    <source>
        <dbReference type="RefSeq" id="XP_055899904.1"/>
    </source>
</evidence>
<dbReference type="GO" id="GO:0051453">
    <property type="term" value="P:regulation of intracellular pH"/>
    <property type="evidence" value="ECO:0007669"/>
    <property type="project" value="TreeGrafter"/>
</dbReference>
<feature type="transmembrane region" description="Helical" evidence="10">
    <location>
        <begin position="187"/>
        <end position="213"/>
    </location>
</feature>
<feature type="transmembrane region" description="Helical" evidence="10">
    <location>
        <begin position="93"/>
        <end position="112"/>
    </location>
</feature>
<feature type="transmembrane region" description="Helical" evidence="10">
    <location>
        <begin position="600"/>
        <end position="621"/>
    </location>
</feature>
<dbReference type="GO" id="GO:0015385">
    <property type="term" value="F:sodium:proton antiporter activity"/>
    <property type="evidence" value="ECO:0007669"/>
    <property type="project" value="InterPro"/>
</dbReference>
<evidence type="ECO:0000313" key="12">
    <source>
        <dbReference type="Proteomes" id="UP001165740"/>
    </source>
</evidence>
<feature type="transmembrane region" description="Helical" evidence="10">
    <location>
        <begin position="124"/>
        <end position="144"/>
    </location>
</feature>
<organism evidence="12 15">
    <name type="scientific">Biomphalaria glabrata</name>
    <name type="common">Bloodfluke planorb</name>
    <name type="synonym">Freshwater snail</name>
    <dbReference type="NCBI Taxonomy" id="6526"/>
    <lineage>
        <taxon>Eukaryota</taxon>
        <taxon>Metazoa</taxon>
        <taxon>Spiralia</taxon>
        <taxon>Lophotrochozoa</taxon>
        <taxon>Mollusca</taxon>
        <taxon>Gastropoda</taxon>
        <taxon>Heterobranchia</taxon>
        <taxon>Euthyneura</taxon>
        <taxon>Panpulmonata</taxon>
        <taxon>Hygrophila</taxon>
        <taxon>Lymnaeoidea</taxon>
        <taxon>Planorbidae</taxon>
        <taxon>Biomphalaria</taxon>
    </lineage>
</organism>
<dbReference type="GO" id="GO:0098719">
    <property type="term" value="P:sodium ion import across plasma membrane"/>
    <property type="evidence" value="ECO:0007669"/>
    <property type="project" value="TreeGrafter"/>
</dbReference>
<feature type="transmembrane region" description="Helical" evidence="10">
    <location>
        <begin position="343"/>
        <end position="364"/>
    </location>
</feature>
<evidence type="ECO:0000256" key="6">
    <source>
        <dbReference type="ARBA" id="ARBA00023053"/>
    </source>
</evidence>
<keyword evidence="3" id="KW-1003">Cell membrane</keyword>
<dbReference type="Proteomes" id="UP001165740">
    <property type="component" value="Chromosome 10"/>
</dbReference>
<protein>
    <submittedName>
        <fullName evidence="13 14">Sodium/hydrogen exchanger 10-like isoform X1</fullName>
    </submittedName>
</protein>
<evidence type="ECO:0000313" key="16">
    <source>
        <dbReference type="RefSeq" id="XP_055899902.1"/>
    </source>
</evidence>
<evidence type="ECO:0000313" key="15">
    <source>
        <dbReference type="RefSeq" id="XP_055899901.1"/>
    </source>
</evidence>
<dbReference type="InterPro" id="IPR018422">
    <property type="entry name" value="Cation/H_exchanger_CPA1"/>
</dbReference>
<dbReference type="InterPro" id="IPR014710">
    <property type="entry name" value="RmlC-like_jellyroll"/>
</dbReference>
<evidence type="ECO:0000259" key="11">
    <source>
        <dbReference type="PROSITE" id="PS50042"/>
    </source>
</evidence>
<evidence type="ECO:0000256" key="10">
    <source>
        <dbReference type="SAM" id="Phobius"/>
    </source>
</evidence>